<dbReference type="EMBL" id="CM029041">
    <property type="protein sequence ID" value="KAG2629383.1"/>
    <property type="molecule type" value="Genomic_DNA"/>
</dbReference>
<feature type="chain" id="PRO_5035866013" description="DUF7866 domain-containing protein" evidence="1">
    <location>
        <begin position="25"/>
        <end position="95"/>
    </location>
</feature>
<gene>
    <name evidence="3" type="ORF">PVAP13_3KG393501</name>
</gene>
<evidence type="ECO:0000313" key="4">
    <source>
        <dbReference type="Proteomes" id="UP000823388"/>
    </source>
</evidence>
<proteinExistence type="predicted"/>
<accession>A0A8T0V960</accession>
<dbReference type="Proteomes" id="UP000823388">
    <property type="component" value="Chromosome 3K"/>
</dbReference>
<keyword evidence="1" id="KW-0732">Signal</keyword>
<keyword evidence="4" id="KW-1185">Reference proteome</keyword>
<organism evidence="3 4">
    <name type="scientific">Panicum virgatum</name>
    <name type="common">Blackwell switchgrass</name>
    <dbReference type="NCBI Taxonomy" id="38727"/>
    <lineage>
        <taxon>Eukaryota</taxon>
        <taxon>Viridiplantae</taxon>
        <taxon>Streptophyta</taxon>
        <taxon>Embryophyta</taxon>
        <taxon>Tracheophyta</taxon>
        <taxon>Spermatophyta</taxon>
        <taxon>Magnoliopsida</taxon>
        <taxon>Liliopsida</taxon>
        <taxon>Poales</taxon>
        <taxon>Poaceae</taxon>
        <taxon>PACMAD clade</taxon>
        <taxon>Panicoideae</taxon>
        <taxon>Panicodae</taxon>
        <taxon>Paniceae</taxon>
        <taxon>Panicinae</taxon>
        <taxon>Panicum</taxon>
        <taxon>Panicum sect. Hiantes</taxon>
    </lineage>
</organism>
<reference evidence="3" key="1">
    <citation type="submission" date="2020-05" db="EMBL/GenBank/DDBJ databases">
        <title>WGS assembly of Panicum virgatum.</title>
        <authorList>
            <person name="Lovell J.T."/>
            <person name="Jenkins J."/>
            <person name="Shu S."/>
            <person name="Juenger T.E."/>
            <person name="Schmutz J."/>
        </authorList>
    </citation>
    <scope>NUCLEOTIDE SEQUENCE</scope>
    <source>
        <strain evidence="3">AP13</strain>
    </source>
</reference>
<dbReference type="InterPro" id="IPR057188">
    <property type="entry name" value="DUF7866"/>
</dbReference>
<sequence>MAKATKLFLSSLIHFLFTTLRIQGATEYDNVTGHNPAKTLIQIRRVCVPNQVCCPGKSAKDCYRTNVCIEVRCNGPNQPIGTCQQAMLTCNCNNC</sequence>
<evidence type="ECO:0000259" key="2">
    <source>
        <dbReference type="Pfam" id="PF25268"/>
    </source>
</evidence>
<feature type="signal peptide" evidence="1">
    <location>
        <begin position="1"/>
        <end position="24"/>
    </location>
</feature>
<dbReference type="Pfam" id="PF25268">
    <property type="entry name" value="DUF7866"/>
    <property type="match status" value="1"/>
</dbReference>
<feature type="domain" description="DUF7866" evidence="2">
    <location>
        <begin position="47"/>
        <end position="95"/>
    </location>
</feature>
<evidence type="ECO:0000256" key="1">
    <source>
        <dbReference type="SAM" id="SignalP"/>
    </source>
</evidence>
<protein>
    <recommendedName>
        <fullName evidence="2">DUF7866 domain-containing protein</fullName>
    </recommendedName>
</protein>
<evidence type="ECO:0000313" key="3">
    <source>
        <dbReference type="EMBL" id="KAG2629383.1"/>
    </source>
</evidence>
<comment type="caution">
    <text evidence="3">The sequence shown here is derived from an EMBL/GenBank/DDBJ whole genome shotgun (WGS) entry which is preliminary data.</text>
</comment>
<name>A0A8T0V960_PANVG</name>
<dbReference type="AlphaFoldDB" id="A0A8T0V960"/>